<dbReference type="PANTHER" id="PTHR35005">
    <property type="entry name" value="3-DEHYDRO-SCYLLO-INOSOSE HYDROLASE"/>
    <property type="match status" value="1"/>
</dbReference>
<name>A0A256ISS4_9EURY</name>
<dbReference type="GO" id="GO:0009231">
    <property type="term" value="P:riboflavin biosynthetic process"/>
    <property type="evidence" value="ECO:0007669"/>
    <property type="project" value="TreeGrafter"/>
</dbReference>
<evidence type="ECO:0000256" key="1">
    <source>
        <dbReference type="ARBA" id="ARBA00001947"/>
    </source>
</evidence>
<evidence type="ECO:0000313" key="6">
    <source>
        <dbReference type="Proteomes" id="UP000216308"/>
    </source>
</evidence>
<dbReference type="InterPro" id="IPR003785">
    <property type="entry name" value="Creatininase/forma_Hydrolase"/>
</dbReference>
<accession>A0A256ISS4</accession>
<dbReference type="OrthoDB" id="46121at2157"/>
<dbReference type="Pfam" id="PF02633">
    <property type="entry name" value="Creatininase"/>
    <property type="match status" value="1"/>
</dbReference>
<keyword evidence="6" id="KW-1185">Reference proteome</keyword>
<dbReference type="AlphaFoldDB" id="A0A256ISS4"/>
<keyword evidence="4" id="KW-0862">Zinc</keyword>
<comment type="caution">
    <text evidence="5">The sequence shown here is derived from an EMBL/GenBank/DDBJ whole genome shotgun (WGS) entry which is preliminary data.</text>
</comment>
<gene>
    <name evidence="5" type="ORF">DJ70_00795</name>
</gene>
<evidence type="ECO:0000256" key="4">
    <source>
        <dbReference type="ARBA" id="ARBA00022833"/>
    </source>
</evidence>
<dbReference type="PANTHER" id="PTHR35005:SF1">
    <property type="entry name" value="2-AMINO-5-FORMYLAMINO-6-RIBOSYLAMINOPYRIMIDIN-4(3H)-ONE 5'-MONOPHOSPHATE DEFORMYLASE"/>
    <property type="match status" value="1"/>
</dbReference>
<protein>
    <submittedName>
        <fullName evidence="5">Amidase</fullName>
    </submittedName>
</protein>
<dbReference type="GO" id="GO:0046872">
    <property type="term" value="F:metal ion binding"/>
    <property type="evidence" value="ECO:0007669"/>
    <property type="project" value="UniProtKB-KW"/>
</dbReference>
<evidence type="ECO:0000256" key="2">
    <source>
        <dbReference type="ARBA" id="ARBA00022723"/>
    </source>
</evidence>
<keyword evidence="2" id="KW-0479">Metal-binding</keyword>
<comment type="cofactor">
    <cofactor evidence="1">
        <name>Zn(2+)</name>
        <dbReference type="ChEBI" id="CHEBI:29105"/>
    </cofactor>
</comment>
<sequence length="257" mass="28488">MYLADHTWPELGDRLEDASTAIVPLGSTEQHGPHLPLATDHLIAEGLARAAAEETGLPRTPTVDVGVSPHHRQFPGTLWVDPPEFRDYVESLTRNLAYHGIDRVVYVNAHGGNVDHLREVGRRLHQDGAMYAIEWMWDESIPELVDDLFAQNGPHAGPKETAMITHLAPDLVHPEEFEAARDGGLTDIEDSETMVHGARTFYDAVDNSANGAFGDPTDVTPEKAERLFEAAADQLVQLLEWLDARELETLMPEPRVK</sequence>
<reference evidence="5 6" key="1">
    <citation type="journal article" date="2014" name="Front. Microbiol.">
        <title>Population and genomic analysis of the genus Halorubrum.</title>
        <authorList>
            <person name="Fullmer M.S."/>
            <person name="Soucy S.M."/>
            <person name="Swithers K.S."/>
            <person name="Makkay A.M."/>
            <person name="Wheeler R."/>
            <person name="Ventosa A."/>
            <person name="Gogarten J.P."/>
            <person name="Papke R.T."/>
        </authorList>
    </citation>
    <scope>NUCLEOTIDE SEQUENCE [LARGE SCALE GENOMIC DNA]</scope>
    <source>
        <strain evidence="5 6">Cb34</strain>
    </source>
</reference>
<dbReference type="SUPFAM" id="SSF102215">
    <property type="entry name" value="Creatininase"/>
    <property type="match status" value="1"/>
</dbReference>
<evidence type="ECO:0000313" key="5">
    <source>
        <dbReference type="EMBL" id="OYR59346.1"/>
    </source>
</evidence>
<dbReference type="RefSeq" id="WP_094529222.1">
    <property type="nucleotide sequence ID" value="NZ_NHPJ01000005.1"/>
</dbReference>
<dbReference type="Proteomes" id="UP000216308">
    <property type="component" value="Unassembled WGS sequence"/>
</dbReference>
<organism evidence="5 6">
    <name type="scientific">Halorubrum halodurans</name>
    <dbReference type="NCBI Taxonomy" id="1383851"/>
    <lineage>
        <taxon>Archaea</taxon>
        <taxon>Methanobacteriati</taxon>
        <taxon>Methanobacteriota</taxon>
        <taxon>Stenosarchaea group</taxon>
        <taxon>Halobacteria</taxon>
        <taxon>Halobacteriales</taxon>
        <taxon>Haloferacaceae</taxon>
        <taxon>Halorubrum</taxon>
    </lineage>
</organism>
<keyword evidence="3" id="KW-0378">Hydrolase</keyword>
<dbReference type="EMBL" id="NHPJ01000005">
    <property type="protein sequence ID" value="OYR59346.1"/>
    <property type="molecule type" value="Genomic_DNA"/>
</dbReference>
<dbReference type="GO" id="GO:0016811">
    <property type="term" value="F:hydrolase activity, acting on carbon-nitrogen (but not peptide) bonds, in linear amides"/>
    <property type="evidence" value="ECO:0007669"/>
    <property type="project" value="TreeGrafter"/>
</dbReference>
<dbReference type="Gene3D" id="3.40.50.10310">
    <property type="entry name" value="Creatininase"/>
    <property type="match status" value="1"/>
</dbReference>
<dbReference type="InterPro" id="IPR024087">
    <property type="entry name" value="Creatininase-like_sf"/>
</dbReference>
<evidence type="ECO:0000256" key="3">
    <source>
        <dbReference type="ARBA" id="ARBA00022801"/>
    </source>
</evidence>
<proteinExistence type="predicted"/>